<feature type="compositionally biased region" description="Basic and acidic residues" evidence="7">
    <location>
        <begin position="605"/>
        <end position="615"/>
    </location>
</feature>
<gene>
    <name evidence="10" type="ORF">FPHYL_11289</name>
</gene>
<keyword evidence="3 8" id="KW-1133">Transmembrane helix</keyword>
<dbReference type="PANTHER" id="PTHR23502:SF29">
    <property type="entry name" value="TRANSPORTER, PUTATIVE (AFU_ORTHOLOGUE AFUA_6G06680)-RELATED"/>
    <property type="match status" value="1"/>
</dbReference>
<dbReference type="InterPro" id="IPR011701">
    <property type="entry name" value="MFS"/>
</dbReference>
<evidence type="ECO:0000256" key="8">
    <source>
        <dbReference type="SAM" id="Phobius"/>
    </source>
</evidence>
<organism evidence="10 11">
    <name type="scientific">Fusarium phyllophilum</name>
    <dbReference type="NCBI Taxonomy" id="47803"/>
    <lineage>
        <taxon>Eukaryota</taxon>
        <taxon>Fungi</taxon>
        <taxon>Dikarya</taxon>
        <taxon>Ascomycota</taxon>
        <taxon>Pezizomycotina</taxon>
        <taxon>Sordariomycetes</taxon>
        <taxon>Hypocreomycetidae</taxon>
        <taxon>Hypocreales</taxon>
        <taxon>Nectriaceae</taxon>
        <taxon>Fusarium</taxon>
        <taxon>Fusarium fujikuroi species complex</taxon>
    </lineage>
</organism>
<feature type="region of interest" description="Disordered" evidence="7">
    <location>
        <begin position="1"/>
        <end position="30"/>
    </location>
</feature>
<evidence type="ECO:0000256" key="3">
    <source>
        <dbReference type="ARBA" id="ARBA00022989"/>
    </source>
</evidence>
<feature type="region of interest" description="Disordered" evidence="7">
    <location>
        <begin position="739"/>
        <end position="775"/>
    </location>
</feature>
<feature type="transmembrane region" description="Helical" evidence="8">
    <location>
        <begin position="481"/>
        <end position="500"/>
    </location>
</feature>
<feature type="transmembrane region" description="Helical" evidence="8">
    <location>
        <begin position="194"/>
        <end position="218"/>
    </location>
</feature>
<dbReference type="InterPro" id="IPR007219">
    <property type="entry name" value="XnlR_reg_dom"/>
</dbReference>
<feature type="transmembrane region" description="Helical" evidence="8">
    <location>
        <begin position="374"/>
        <end position="396"/>
    </location>
</feature>
<feature type="transmembrane region" description="Helical" evidence="8">
    <location>
        <begin position="512"/>
        <end position="533"/>
    </location>
</feature>
<dbReference type="EMBL" id="JAAOAQ010000517">
    <property type="protein sequence ID" value="KAF5543434.1"/>
    <property type="molecule type" value="Genomic_DNA"/>
</dbReference>
<evidence type="ECO:0000256" key="5">
    <source>
        <dbReference type="ARBA" id="ARBA00023180"/>
    </source>
</evidence>
<feature type="transmembrane region" description="Helical" evidence="8">
    <location>
        <begin position="69"/>
        <end position="90"/>
    </location>
</feature>
<comment type="subcellular location">
    <subcellularLocation>
        <location evidence="1">Membrane</location>
        <topology evidence="1">Multi-pass membrane protein</topology>
    </subcellularLocation>
</comment>
<evidence type="ECO:0000259" key="9">
    <source>
        <dbReference type="PROSITE" id="PS50850"/>
    </source>
</evidence>
<dbReference type="GO" id="GO:0006351">
    <property type="term" value="P:DNA-templated transcription"/>
    <property type="evidence" value="ECO:0007669"/>
    <property type="project" value="InterPro"/>
</dbReference>
<dbReference type="PANTHER" id="PTHR23502">
    <property type="entry name" value="MAJOR FACILITATOR SUPERFAMILY"/>
    <property type="match status" value="1"/>
</dbReference>
<comment type="caution">
    <text evidence="10">The sequence shown here is derived from an EMBL/GenBank/DDBJ whole genome shotgun (WGS) entry which is preliminary data.</text>
</comment>
<dbReference type="Pfam" id="PF07690">
    <property type="entry name" value="MFS_1"/>
    <property type="match status" value="1"/>
</dbReference>
<dbReference type="InterPro" id="IPR036259">
    <property type="entry name" value="MFS_trans_sf"/>
</dbReference>
<dbReference type="GO" id="GO:0005886">
    <property type="term" value="C:plasma membrane"/>
    <property type="evidence" value="ECO:0007669"/>
    <property type="project" value="TreeGrafter"/>
</dbReference>
<keyword evidence="5" id="KW-0325">Glycoprotein</keyword>
<evidence type="ECO:0000256" key="6">
    <source>
        <dbReference type="ARBA" id="ARBA00023242"/>
    </source>
</evidence>
<dbReference type="GO" id="GO:0008270">
    <property type="term" value="F:zinc ion binding"/>
    <property type="evidence" value="ECO:0007669"/>
    <property type="project" value="InterPro"/>
</dbReference>
<dbReference type="CDD" id="cd12148">
    <property type="entry name" value="fungal_TF_MHR"/>
    <property type="match status" value="1"/>
</dbReference>
<feature type="transmembrane region" description="Helical" evidence="8">
    <location>
        <begin position="444"/>
        <end position="469"/>
    </location>
</feature>
<evidence type="ECO:0000313" key="10">
    <source>
        <dbReference type="EMBL" id="KAF5543434.1"/>
    </source>
</evidence>
<feature type="transmembrane region" description="Helical" evidence="8">
    <location>
        <begin position="321"/>
        <end position="342"/>
    </location>
</feature>
<accession>A0A8H5IUS4</accession>
<evidence type="ECO:0000313" key="11">
    <source>
        <dbReference type="Proteomes" id="UP000582016"/>
    </source>
</evidence>
<evidence type="ECO:0000256" key="7">
    <source>
        <dbReference type="SAM" id="MobiDB-lite"/>
    </source>
</evidence>
<keyword evidence="11" id="KW-1185">Reference proteome</keyword>
<keyword evidence="4 8" id="KW-0472">Membrane</keyword>
<feature type="transmembrane region" description="Helical" evidence="8">
    <location>
        <begin position="349"/>
        <end position="368"/>
    </location>
</feature>
<evidence type="ECO:0000256" key="1">
    <source>
        <dbReference type="ARBA" id="ARBA00004141"/>
    </source>
</evidence>
<dbReference type="InterPro" id="IPR020846">
    <property type="entry name" value="MFS_dom"/>
</dbReference>
<feature type="transmembrane region" description="Helical" evidence="8">
    <location>
        <begin position="136"/>
        <end position="155"/>
    </location>
</feature>
<dbReference type="Gene3D" id="1.20.1250.20">
    <property type="entry name" value="MFS general substrate transporter like domains"/>
    <property type="match status" value="1"/>
</dbReference>
<evidence type="ECO:0000256" key="2">
    <source>
        <dbReference type="ARBA" id="ARBA00022692"/>
    </source>
</evidence>
<evidence type="ECO:0000256" key="4">
    <source>
        <dbReference type="ARBA" id="ARBA00023136"/>
    </source>
</evidence>
<dbReference type="SUPFAM" id="SSF103473">
    <property type="entry name" value="MFS general substrate transporter"/>
    <property type="match status" value="1"/>
</dbReference>
<proteinExistence type="predicted"/>
<reference evidence="10 11" key="1">
    <citation type="submission" date="2020-05" db="EMBL/GenBank/DDBJ databases">
        <title>Identification and distribution of gene clusters putatively required for synthesis of sphingolipid metabolism inhibitors in phylogenetically diverse species of the filamentous fungus Fusarium.</title>
        <authorList>
            <person name="Kim H.-S."/>
            <person name="Busman M."/>
            <person name="Brown D.W."/>
            <person name="Divon H."/>
            <person name="Uhlig S."/>
            <person name="Proctor R.H."/>
        </authorList>
    </citation>
    <scope>NUCLEOTIDE SEQUENCE [LARGE SCALE GENOMIC DNA]</scope>
    <source>
        <strain evidence="10 11">NRRL 13617</strain>
    </source>
</reference>
<feature type="region of interest" description="Disordered" evidence="7">
    <location>
        <begin position="605"/>
        <end position="643"/>
    </location>
</feature>
<dbReference type="GO" id="GO:0003677">
    <property type="term" value="F:DNA binding"/>
    <property type="evidence" value="ECO:0007669"/>
    <property type="project" value="InterPro"/>
</dbReference>
<keyword evidence="2 8" id="KW-0812">Transmembrane</keyword>
<feature type="domain" description="Major facilitator superfamily (MFS) profile" evidence="9">
    <location>
        <begin position="70"/>
        <end position="531"/>
    </location>
</feature>
<protein>
    <recommendedName>
        <fullName evidence="9">Major facilitator superfamily (MFS) profile domain-containing protein</fullName>
    </recommendedName>
</protein>
<dbReference type="Pfam" id="PF04082">
    <property type="entry name" value="Fungal_trans"/>
    <property type="match status" value="1"/>
</dbReference>
<sequence>MAFGVLDPKDGHHVPGTVNLDDQATSDHTEAAGRSLKHATGKNSHIVLVPQPSGDPNDPLNWPLLKRNLVFGVIMLGTAFVGIVPGPILNAGIVQVATDLHVSFGKIAQLSGYLTLALGAASPLVSALARKFGKRPLFVGSSVIGLIGCLVAEFAPGYNQILAGRVLQGLGSSAYESLCLSVISDLYFVHERGFYVSIPIFLLGALSNGVSIIGGVIITNLGWKYNFHILLAFLGFQLILVILFCPETTYNRSAIYNIDRVGSQVDLGEKQNQEQAQLEHVEKASVTVDNDAESSFQHIPAKKTFIQDMALHNGTFTEKSVISMGIASVAVVFNVITSYNVFISGLIMAWFVGMAVLSGVFLAGPPWTLTSASIGYVSTGPFIGGLLASSLMAWISDPWIKFMTRRNKGIYEPEFRLILAIPGTICTVVGLVGFGAVIDKGLSVYVLSFLWGLTLFGMCIVASVTSAYALDAMPSLAVENFIFNVTFKNFFFYGITLYIIPWYQKSGPLELFGTLAGITAALMSLTIPMYIWALMLPRLCPGRAVLVNSISASTAADCSNGANIVSVTSAHTPATSPTSAVTVRSRTGEVTRHERTLHAHLHELRQQRLLGRDSGDENQQDPDPDMIVYHPEKTPGSSRSRDPIVNLGEVLPSTCSQGLRTESSEAGQAEFDSLAANSFQAIRISQTALHNNNTNPQNSASESFVHLFDLIDPTDDDLRQPETISRAGDGCGTLAQSFSTQPAKSAGGVLEATDPTTKLRPLNSNEKTATVEKSSRKLAPPLIHGTSCHMETQNDQSIQSDCGDIPYEALPMGQDPCSLAFQHSLLGTGQPRTCHGHFSISMHGDPDVRMSEVSTVPQNEHTLYCQPNLYADSSIFGHTRLDQPVGTIWNGPATSSGTDARDIPYLWKTKSLPCTLTRLDDSAYAVLLGDLARRLSVSEAEIDLPPVTICQAYISSYASSFNRHLPIIHLPTWRPISTPSPLTLAICSIGALYRKDYPRAWRIYNLALRAAKDISYVSDDERQSPASQSQQSPRNTAQISIWYMQTKLLLSFFSIMSGDAQLVSETLQNSGFYIIAHKYALDYTSTQQAEIYDNAEERKRLGNRTLRDILADIMMPQPRPSETYSVSSFSAYVLMHAVIVHIWQRFQISEAACEPWRSFDGARNGDSLSAALWNRTLSSLARCRLFLHKDRATQSRTEAQPTELWLPFDCNAILYIAYARLYRPLSASLYLSFTDSVQNELFASAIPYVMENLERNSSLSNVIAECLDGLKLPSDVGNLLAGKKTSFILGVEHAIAGFECALLVTKWTHHVEMDLVRNTPIDPKELKLVNNVKGLLVEAGYDLTESISVAAGVARTWSWYLKDAWFWGITPRMGDILEQLAKAFEQVRKTNRRQSIIEAEFGQ</sequence>
<name>A0A8H5IUS4_9HYPO</name>
<dbReference type="GO" id="GO:0022857">
    <property type="term" value="F:transmembrane transporter activity"/>
    <property type="evidence" value="ECO:0007669"/>
    <property type="project" value="InterPro"/>
</dbReference>
<dbReference type="OrthoDB" id="2585655at2759"/>
<dbReference type="Proteomes" id="UP000582016">
    <property type="component" value="Unassembled WGS sequence"/>
</dbReference>
<keyword evidence="6" id="KW-0539">Nucleus</keyword>
<dbReference type="PROSITE" id="PS50850">
    <property type="entry name" value="MFS"/>
    <property type="match status" value="1"/>
</dbReference>
<feature type="transmembrane region" description="Helical" evidence="8">
    <location>
        <begin position="225"/>
        <end position="244"/>
    </location>
</feature>
<feature type="transmembrane region" description="Helical" evidence="8">
    <location>
        <begin position="417"/>
        <end position="438"/>
    </location>
</feature>
<feature type="transmembrane region" description="Helical" evidence="8">
    <location>
        <begin position="110"/>
        <end position="129"/>
    </location>
</feature>